<keyword evidence="3" id="KW-1133">Transmembrane helix</keyword>
<dbReference type="PANTHER" id="PTHR13608:SF3">
    <property type="entry name" value="ARMADILLO-LIKE HELICAL DOMAIN-CONTAINING PROTEIN 3"/>
    <property type="match status" value="1"/>
</dbReference>
<dbReference type="eggNOG" id="KOG4654">
    <property type="taxonomic scope" value="Eukaryota"/>
</dbReference>
<proteinExistence type="predicted"/>
<dbReference type="Pfam" id="PF08427">
    <property type="entry name" value="ARMH3_C"/>
    <property type="match status" value="1"/>
</dbReference>
<reference evidence="6 7" key="1">
    <citation type="submission" date="2010-05" db="EMBL/GenBank/DDBJ databases">
        <title>The Genome Sequence of Thecamonas trahens ATCC 50062.</title>
        <authorList>
            <consortium name="The Broad Institute Genome Sequencing Platform"/>
            <person name="Russ C."/>
            <person name="Cuomo C."/>
            <person name="Shea T."/>
            <person name="Young S.K."/>
            <person name="Zeng Q."/>
            <person name="Koehrsen M."/>
            <person name="Haas B."/>
            <person name="Borodovsky M."/>
            <person name="Guigo R."/>
            <person name="Alvarado L."/>
            <person name="Berlin A."/>
            <person name="Bochicchio J."/>
            <person name="Borenstein D."/>
            <person name="Chapman S."/>
            <person name="Chen Z."/>
            <person name="Freedman E."/>
            <person name="Gellesch M."/>
            <person name="Goldberg J."/>
            <person name="Griggs A."/>
            <person name="Gujja S."/>
            <person name="Heilman E."/>
            <person name="Heiman D."/>
            <person name="Hepburn T."/>
            <person name="Howarth C."/>
            <person name="Jen D."/>
            <person name="Larson L."/>
            <person name="Mehta T."/>
            <person name="Park D."/>
            <person name="Pearson M."/>
            <person name="Roberts A."/>
            <person name="Saif S."/>
            <person name="Shenoy N."/>
            <person name="Sisk P."/>
            <person name="Stolte C."/>
            <person name="Sykes S."/>
            <person name="Thomson T."/>
            <person name="Walk T."/>
            <person name="White J."/>
            <person name="Yandava C."/>
            <person name="Burger G."/>
            <person name="Gray M.W."/>
            <person name="Holland P.W.H."/>
            <person name="King N."/>
            <person name="Lang F.B.F."/>
            <person name="Roger A.J."/>
            <person name="Ruiz-Trillo I."/>
            <person name="Lander E."/>
            <person name="Nusbaum C."/>
        </authorList>
    </citation>
    <scope>NUCLEOTIDE SEQUENCE [LARGE SCALE GENOMIC DNA]</scope>
    <source>
        <strain evidence="6 7">ATCC 50062</strain>
    </source>
</reference>
<accession>A0A0L0DVJ9</accession>
<keyword evidence="7" id="KW-1185">Reference proteome</keyword>
<evidence type="ECO:0000259" key="5">
    <source>
        <dbReference type="SMART" id="SM01158"/>
    </source>
</evidence>
<protein>
    <recommendedName>
        <fullName evidence="5">Armadillo-like helical domain-containing protein</fullName>
    </recommendedName>
</protein>
<dbReference type="GO" id="GO:0016020">
    <property type="term" value="C:membrane"/>
    <property type="evidence" value="ECO:0007669"/>
    <property type="project" value="UniProtKB-SubCell"/>
</dbReference>
<gene>
    <name evidence="6" type="ORF">AMSG_02104</name>
</gene>
<evidence type="ECO:0000256" key="2">
    <source>
        <dbReference type="ARBA" id="ARBA00022692"/>
    </source>
</evidence>
<organism evidence="6 7">
    <name type="scientific">Thecamonas trahens ATCC 50062</name>
    <dbReference type="NCBI Taxonomy" id="461836"/>
    <lineage>
        <taxon>Eukaryota</taxon>
        <taxon>Apusozoa</taxon>
        <taxon>Apusomonadida</taxon>
        <taxon>Apusomonadidae</taxon>
        <taxon>Thecamonas</taxon>
    </lineage>
</organism>
<dbReference type="RefSeq" id="XP_013761133.1">
    <property type="nucleotide sequence ID" value="XM_013905679.1"/>
</dbReference>
<evidence type="ECO:0000256" key="4">
    <source>
        <dbReference type="ARBA" id="ARBA00023136"/>
    </source>
</evidence>
<keyword evidence="4" id="KW-0472">Membrane</keyword>
<sequence>MASGRRGASKYRALLLGLTKGEAGAPPPPPDSPPWPTLLMLKVDVDVLAAAVAKPDFPLHALVAAAVFHAAAAIEAPAEKPVATRAANALATLSAVVNAVITAEAEARGSRNVFIGYELLSRLAPFEAVDSLFVGLLQDVARLLAAASPRPPTKVLAAAVELALTLATASPLLDQNTLLEYFQLEDVLGPLLVALADPVLRVKAGAPVATLLTLLLSHMRDERESALRTQLATLDRESSLTPLLDLVRARVKIALSKLGKALVDAPATLPPTAGPPRPSLTSRISAVGASVLSLARLSKPHARPRLHAGGSTRVLSAAEAESLPSLAALLAAASTPRLLLPPAFLLVALLTANRNVGVLLEEELAASVAAAAAAVSSIAASDGSAGPSAPPPPARGWKAWLPTWKAGAMRSAPVAPQTRVGLGFDRLDMAAAFVVYARKVLQLPQANDGIVACQSMVLVGVQVLLESRQLGRILVDKSHGLVLGDARARAPLAIHILGATLESAAQHLAFARQLPVMHWPLDLVGRCLGCVHRVLYLMRRAKARLDVAWPGMVTLLLEMLASLAGAAAELSVAQGGPLGLAVGNAMLILNMIIQHGADFLPSSAVYDEVFLLLADTAAPTIAALPALLQHTAAGVAGKRVAGAIRGLDSSLVFNLTEIVDHFREPLAARRTKSAEQGLAVIQAHFKTLVLVLDIDVASYNRWSEDADRALLLHLPHFLV</sequence>
<dbReference type="PANTHER" id="PTHR13608">
    <property type="entry name" value="ARMADILLO-LIKE HELICAL DOMAIN-CONTAINING PROTEIN 3"/>
    <property type="match status" value="1"/>
</dbReference>
<feature type="domain" description="Armadillo-like helical" evidence="5">
    <location>
        <begin position="485"/>
        <end position="714"/>
    </location>
</feature>
<dbReference type="Proteomes" id="UP000054408">
    <property type="component" value="Unassembled WGS sequence"/>
</dbReference>
<dbReference type="EMBL" id="GL349440">
    <property type="protein sequence ID" value="KNC56091.1"/>
    <property type="molecule type" value="Genomic_DNA"/>
</dbReference>
<dbReference type="GeneID" id="25561812"/>
<dbReference type="InterPro" id="IPR013636">
    <property type="entry name" value="ARMH3_C"/>
</dbReference>
<dbReference type="InterPro" id="IPR039868">
    <property type="entry name" value="ARMD3-like"/>
</dbReference>
<name>A0A0L0DVJ9_THETB</name>
<evidence type="ECO:0000313" key="7">
    <source>
        <dbReference type="Proteomes" id="UP000054408"/>
    </source>
</evidence>
<evidence type="ECO:0000256" key="1">
    <source>
        <dbReference type="ARBA" id="ARBA00004370"/>
    </source>
</evidence>
<comment type="subcellular location">
    <subcellularLocation>
        <location evidence="1">Membrane</location>
    </subcellularLocation>
</comment>
<evidence type="ECO:0000313" key="6">
    <source>
        <dbReference type="EMBL" id="KNC56091.1"/>
    </source>
</evidence>
<evidence type="ECO:0000256" key="3">
    <source>
        <dbReference type="ARBA" id="ARBA00022989"/>
    </source>
</evidence>
<keyword evidence="2" id="KW-0812">Transmembrane</keyword>
<dbReference type="SMART" id="SM01158">
    <property type="entry name" value="DUF1741"/>
    <property type="match status" value="1"/>
</dbReference>
<dbReference type="AlphaFoldDB" id="A0A0L0DVJ9"/>
<dbReference type="GO" id="GO:0005829">
    <property type="term" value="C:cytosol"/>
    <property type="evidence" value="ECO:0007669"/>
    <property type="project" value="TreeGrafter"/>
</dbReference>